<dbReference type="EMBL" id="JBEPSJ010000005">
    <property type="protein sequence ID" value="MET4584021.1"/>
    <property type="molecule type" value="Genomic_DNA"/>
</dbReference>
<protein>
    <submittedName>
        <fullName evidence="1">Uncharacterized protein</fullName>
    </submittedName>
</protein>
<dbReference type="Proteomes" id="UP001549257">
    <property type="component" value="Unassembled WGS sequence"/>
</dbReference>
<name>A0ABV2QSH2_9MICO</name>
<dbReference type="RefSeq" id="WP_354026180.1">
    <property type="nucleotide sequence ID" value="NZ_JBEPSJ010000005.1"/>
</dbReference>
<sequence>MSPSRYHVEADSVDELNARILDQYGADAAVVATTVVTTGGVQGFFARRKFQATVEVTDGTPNDAHSFDLPARAGIAALLDSADYGDAVDELPAARQAGAVGRPVPVGDLTAARMVPTLSQPVPVGDLPPARMTPTGVQPASAGDLSALRTPPTPGAPAGARTGTTVDELADAHWAPSTATVDFAAILADLTLNTAVATPAIRPPVPAGPAPLRGAGDLVVVIGLGDDPLAVATAIANGSGASILRIAGTVDRAGLVRVDDRREAIASRAEGVRRERAVVVAFGLPRGGPTSESAIQLENLHADQFWVAVDAGRKPDDTARWVTAVSAVVPVAAVMSWSPDETGSPHSVSQLGLPVGWLESGW</sequence>
<evidence type="ECO:0000313" key="2">
    <source>
        <dbReference type="Proteomes" id="UP001549257"/>
    </source>
</evidence>
<accession>A0ABV2QSH2</accession>
<reference evidence="1 2" key="1">
    <citation type="submission" date="2024-06" db="EMBL/GenBank/DDBJ databases">
        <title>Sorghum-associated microbial communities from plants grown in Nebraska, USA.</title>
        <authorList>
            <person name="Schachtman D."/>
        </authorList>
    </citation>
    <scope>NUCLEOTIDE SEQUENCE [LARGE SCALE GENOMIC DNA]</scope>
    <source>
        <strain evidence="1 2">2857</strain>
    </source>
</reference>
<organism evidence="1 2">
    <name type="scientific">Conyzicola nivalis</name>
    <dbReference type="NCBI Taxonomy" id="1477021"/>
    <lineage>
        <taxon>Bacteria</taxon>
        <taxon>Bacillati</taxon>
        <taxon>Actinomycetota</taxon>
        <taxon>Actinomycetes</taxon>
        <taxon>Micrococcales</taxon>
        <taxon>Microbacteriaceae</taxon>
        <taxon>Conyzicola</taxon>
    </lineage>
</organism>
<proteinExistence type="predicted"/>
<gene>
    <name evidence="1" type="ORF">ABIE21_003552</name>
</gene>
<keyword evidence="2" id="KW-1185">Reference proteome</keyword>
<evidence type="ECO:0000313" key="1">
    <source>
        <dbReference type="EMBL" id="MET4584021.1"/>
    </source>
</evidence>
<comment type="caution">
    <text evidence="1">The sequence shown here is derived from an EMBL/GenBank/DDBJ whole genome shotgun (WGS) entry which is preliminary data.</text>
</comment>